<keyword evidence="5" id="KW-0496">Mitochondrion</keyword>
<keyword evidence="13" id="KW-1185">Reference proteome</keyword>
<dbReference type="AlphaFoldDB" id="A0AAW1T3C3"/>
<dbReference type="PRINTS" id="PR00368">
    <property type="entry name" value="FADPNR"/>
</dbReference>
<keyword evidence="7" id="KW-0560">Oxidoreductase</keyword>
<dbReference type="InterPro" id="IPR045024">
    <property type="entry name" value="NDH-2"/>
</dbReference>
<keyword evidence="5" id="KW-0999">Mitochondrion inner membrane</keyword>
<evidence type="ECO:0000256" key="3">
    <source>
        <dbReference type="ARBA" id="ARBA00012637"/>
    </source>
</evidence>
<evidence type="ECO:0000313" key="12">
    <source>
        <dbReference type="EMBL" id="KAK9863618.1"/>
    </source>
</evidence>
<keyword evidence="5" id="KW-0472">Membrane</keyword>
<comment type="caution">
    <text evidence="12">The sequence shown here is derived from an EMBL/GenBank/DDBJ whole genome shotgun (WGS) entry which is preliminary data.</text>
</comment>
<proteinExistence type="inferred from homology"/>
<dbReference type="EC" id="1.6.5.9" evidence="3"/>
<dbReference type="Pfam" id="PF07992">
    <property type="entry name" value="Pyr_redox_2"/>
    <property type="match status" value="1"/>
</dbReference>
<dbReference type="PANTHER" id="PTHR43706">
    <property type="entry name" value="NADH DEHYDROGENASE"/>
    <property type="match status" value="1"/>
</dbReference>
<comment type="similarity">
    <text evidence="2">Belongs to the NADH dehydrogenase family.</text>
</comment>
<comment type="subcellular location">
    <subcellularLocation>
        <location evidence="1">Mitochondrion inner membrane</location>
        <topology evidence="1">Peripheral membrane protein</topology>
    </subcellularLocation>
</comment>
<protein>
    <recommendedName>
        <fullName evidence="3">NADH:ubiquinone reductase (non-electrogenic)</fullName>
        <ecNumber evidence="3">1.6.5.9</ecNumber>
    </recommendedName>
</protein>
<dbReference type="EMBL" id="JALJOV010000449">
    <property type="protein sequence ID" value="KAK9863618.1"/>
    <property type="molecule type" value="Genomic_DNA"/>
</dbReference>
<dbReference type="InterPro" id="IPR036188">
    <property type="entry name" value="FAD/NAD-bd_sf"/>
</dbReference>
<accession>A0AAW1T3C3</accession>
<evidence type="ECO:0000256" key="7">
    <source>
        <dbReference type="ARBA" id="ARBA00023002"/>
    </source>
</evidence>
<evidence type="ECO:0000313" key="13">
    <source>
        <dbReference type="Proteomes" id="UP001485043"/>
    </source>
</evidence>
<evidence type="ECO:0000256" key="4">
    <source>
        <dbReference type="ARBA" id="ARBA00022630"/>
    </source>
</evidence>
<organism evidence="12 13">
    <name type="scientific">Apatococcus fuscideae</name>
    <dbReference type="NCBI Taxonomy" id="2026836"/>
    <lineage>
        <taxon>Eukaryota</taxon>
        <taxon>Viridiplantae</taxon>
        <taxon>Chlorophyta</taxon>
        <taxon>core chlorophytes</taxon>
        <taxon>Trebouxiophyceae</taxon>
        <taxon>Chlorellales</taxon>
        <taxon>Chlorellaceae</taxon>
        <taxon>Apatococcus</taxon>
    </lineage>
</organism>
<dbReference type="GO" id="GO:0050136">
    <property type="term" value="F:NADH dehydrogenase (quinone) (non-electrogenic) activity"/>
    <property type="evidence" value="ECO:0007669"/>
    <property type="project" value="UniProtKB-EC"/>
</dbReference>
<evidence type="ECO:0000259" key="11">
    <source>
        <dbReference type="Pfam" id="PF07992"/>
    </source>
</evidence>
<keyword evidence="8" id="KW-0520">NAD</keyword>
<dbReference type="Gene3D" id="3.50.50.100">
    <property type="match status" value="1"/>
</dbReference>
<dbReference type="InterPro" id="IPR023753">
    <property type="entry name" value="FAD/NAD-binding_dom"/>
</dbReference>
<dbReference type="Proteomes" id="UP001485043">
    <property type="component" value="Unassembled WGS sequence"/>
</dbReference>
<sequence length="353" mass="38683">MLLYEGSNEGVERNGKPPRPRIVVLGSGWGAVSVLRGLPKDIGDRYDITVVSPRNYFLFTALLPAVATGNLEERSVTEPIRRIIAGKANFFEASAEDIDPEKKVLTVRPPRHAGLSQDAFQISYDTLILSIGSINNTFGIQGVEQHSIPFKRIEDARALRQRVSECFEHAALPGTPEQERQDLLSFVVVGGGPTGVEVAAELYDLIKEDLSRFYPTLAKSVARVRLVELQDHILSTYDREISEYAAQLFGRNGIDLVLNCKVTSISDGSVQITYNDGNKVDIAFGACVWATGVAKNPLVTKLQQRMPEGTQRHFRSILTDEHLRVLGSNGSIYAIGDAATIDQPKARAHAAVS</sequence>
<comment type="catalytic activity">
    <reaction evidence="10">
        <text>a ubiquinone + NADH + H(+) = a ubiquinol + NAD(+)</text>
        <dbReference type="Rhea" id="RHEA:23152"/>
        <dbReference type="Rhea" id="RHEA-COMP:9565"/>
        <dbReference type="Rhea" id="RHEA-COMP:9566"/>
        <dbReference type="ChEBI" id="CHEBI:15378"/>
        <dbReference type="ChEBI" id="CHEBI:16389"/>
        <dbReference type="ChEBI" id="CHEBI:17976"/>
        <dbReference type="ChEBI" id="CHEBI:57540"/>
        <dbReference type="ChEBI" id="CHEBI:57945"/>
    </reaction>
</comment>
<dbReference type="PANTHER" id="PTHR43706:SF47">
    <property type="entry name" value="EXTERNAL NADH-UBIQUINONE OXIDOREDUCTASE 1, MITOCHONDRIAL-RELATED"/>
    <property type="match status" value="1"/>
</dbReference>
<feature type="domain" description="FAD/NAD(P)-binding" evidence="11">
    <location>
        <begin position="21"/>
        <end position="349"/>
    </location>
</feature>
<reference evidence="12 13" key="1">
    <citation type="journal article" date="2024" name="Nat. Commun.">
        <title>Phylogenomics reveals the evolutionary origins of lichenization in chlorophyte algae.</title>
        <authorList>
            <person name="Puginier C."/>
            <person name="Libourel C."/>
            <person name="Otte J."/>
            <person name="Skaloud P."/>
            <person name="Haon M."/>
            <person name="Grisel S."/>
            <person name="Petersen M."/>
            <person name="Berrin J.G."/>
            <person name="Delaux P.M."/>
            <person name="Dal Grande F."/>
            <person name="Keller J."/>
        </authorList>
    </citation>
    <scope>NUCLEOTIDE SEQUENCE [LARGE SCALE GENOMIC DNA]</scope>
    <source>
        <strain evidence="12 13">SAG 2523</strain>
    </source>
</reference>
<gene>
    <name evidence="12" type="ORF">WJX84_002828</name>
</gene>
<evidence type="ECO:0000256" key="8">
    <source>
        <dbReference type="ARBA" id="ARBA00023027"/>
    </source>
</evidence>
<evidence type="ECO:0000256" key="5">
    <source>
        <dbReference type="ARBA" id="ARBA00022792"/>
    </source>
</evidence>
<dbReference type="SUPFAM" id="SSF51905">
    <property type="entry name" value="FAD/NAD(P)-binding domain"/>
    <property type="match status" value="2"/>
</dbReference>
<comment type="catalytic activity">
    <reaction evidence="9">
        <text>a quinone + NADH + H(+) = a quinol + NAD(+)</text>
        <dbReference type="Rhea" id="RHEA:46160"/>
        <dbReference type="ChEBI" id="CHEBI:15378"/>
        <dbReference type="ChEBI" id="CHEBI:24646"/>
        <dbReference type="ChEBI" id="CHEBI:57540"/>
        <dbReference type="ChEBI" id="CHEBI:57945"/>
        <dbReference type="ChEBI" id="CHEBI:132124"/>
        <dbReference type="EC" id="1.6.5.9"/>
    </reaction>
</comment>
<evidence type="ECO:0000256" key="6">
    <source>
        <dbReference type="ARBA" id="ARBA00022827"/>
    </source>
</evidence>
<keyword evidence="6" id="KW-0274">FAD</keyword>
<dbReference type="GO" id="GO:0005743">
    <property type="term" value="C:mitochondrial inner membrane"/>
    <property type="evidence" value="ECO:0007669"/>
    <property type="project" value="UniProtKB-SubCell"/>
</dbReference>
<name>A0AAW1T3C3_9CHLO</name>
<evidence type="ECO:0000256" key="2">
    <source>
        <dbReference type="ARBA" id="ARBA00005272"/>
    </source>
</evidence>
<evidence type="ECO:0000256" key="9">
    <source>
        <dbReference type="ARBA" id="ARBA00047599"/>
    </source>
</evidence>
<evidence type="ECO:0000256" key="1">
    <source>
        <dbReference type="ARBA" id="ARBA00004637"/>
    </source>
</evidence>
<evidence type="ECO:0000256" key="10">
    <source>
        <dbReference type="ARBA" id="ARBA00049010"/>
    </source>
</evidence>
<keyword evidence="4" id="KW-0285">Flavoprotein</keyword>